<dbReference type="InterPro" id="IPR035093">
    <property type="entry name" value="RelE/ParE_toxin_dom_sf"/>
</dbReference>
<reference evidence="3 4" key="1">
    <citation type="submission" date="2019-03" db="EMBL/GenBank/DDBJ databases">
        <title>Freshwater and sediment microbial communities from various areas in North America, analyzing microbe dynamics in response to fracking.</title>
        <authorList>
            <person name="Lamendella R."/>
        </authorList>
    </citation>
    <scope>NUCLEOTIDE SEQUENCE [LARGE SCALE GENOMIC DNA]</scope>
    <source>
        <strain evidence="3 4">18_TX</strain>
    </source>
</reference>
<dbReference type="NCBIfam" id="TIGR02385">
    <property type="entry name" value="RelE_StbE"/>
    <property type="match status" value="1"/>
</dbReference>
<evidence type="ECO:0000256" key="1">
    <source>
        <dbReference type="ARBA" id="ARBA00006226"/>
    </source>
</evidence>
<dbReference type="InterPro" id="IPR007712">
    <property type="entry name" value="RelE/ParE_toxin"/>
</dbReference>
<sequence length="95" mass="11380">MTYKLTFKRSAYKEWKKLNKDVQAQFKVKLKQRLESPHILSSRLRGMDNCYKIKLRKLGYRLVYQVRDSELVVTVVAVGKRDKNQVYESARKRLD</sequence>
<comment type="similarity">
    <text evidence="1">Belongs to the RelE toxin family.</text>
</comment>
<dbReference type="OrthoDB" id="9801234at2"/>
<name>A0A4R6PQP4_9GAMM</name>
<dbReference type="RefSeq" id="WP_133538767.1">
    <property type="nucleotide sequence ID" value="NZ_SNXI01000002.1"/>
</dbReference>
<keyword evidence="4" id="KW-1185">Reference proteome</keyword>
<organism evidence="3 4">
    <name type="scientific">Idiomarina aquatica</name>
    <dbReference type="NCBI Taxonomy" id="1327752"/>
    <lineage>
        <taxon>Bacteria</taxon>
        <taxon>Pseudomonadati</taxon>
        <taxon>Pseudomonadota</taxon>
        <taxon>Gammaproteobacteria</taxon>
        <taxon>Alteromonadales</taxon>
        <taxon>Idiomarinaceae</taxon>
        <taxon>Idiomarina</taxon>
    </lineage>
</organism>
<accession>A0A4R6PQP4</accession>
<dbReference type="Proteomes" id="UP000295531">
    <property type="component" value="Unassembled WGS sequence"/>
</dbReference>
<comment type="caution">
    <text evidence="3">The sequence shown here is derived from an EMBL/GenBank/DDBJ whole genome shotgun (WGS) entry which is preliminary data.</text>
</comment>
<evidence type="ECO:0000256" key="2">
    <source>
        <dbReference type="ARBA" id="ARBA00022649"/>
    </source>
</evidence>
<evidence type="ECO:0000313" key="3">
    <source>
        <dbReference type="EMBL" id="TDP40308.1"/>
    </source>
</evidence>
<dbReference type="Pfam" id="PF05016">
    <property type="entry name" value="ParE_toxin"/>
    <property type="match status" value="1"/>
</dbReference>
<protein>
    <submittedName>
        <fullName evidence="3">Addiction module RelE/StbE family toxin</fullName>
    </submittedName>
</protein>
<dbReference type="SUPFAM" id="SSF143011">
    <property type="entry name" value="RelE-like"/>
    <property type="match status" value="1"/>
</dbReference>
<evidence type="ECO:0000313" key="4">
    <source>
        <dbReference type="Proteomes" id="UP000295531"/>
    </source>
</evidence>
<gene>
    <name evidence="3" type="ORF">DEU29_102208</name>
</gene>
<dbReference type="EMBL" id="SNXI01000002">
    <property type="protein sequence ID" value="TDP40308.1"/>
    <property type="molecule type" value="Genomic_DNA"/>
</dbReference>
<dbReference type="AlphaFoldDB" id="A0A4R6PQP4"/>
<dbReference type="PANTHER" id="PTHR35601:SF1">
    <property type="entry name" value="TOXIN RELE"/>
    <property type="match status" value="1"/>
</dbReference>
<keyword evidence="2" id="KW-1277">Toxin-antitoxin system</keyword>
<dbReference type="PANTHER" id="PTHR35601">
    <property type="entry name" value="TOXIN RELE"/>
    <property type="match status" value="1"/>
</dbReference>
<dbReference type="Gene3D" id="3.30.2310.20">
    <property type="entry name" value="RelE-like"/>
    <property type="match status" value="1"/>
</dbReference>
<proteinExistence type="inferred from homology"/>